<dbReference type="RefSeq" id="WP_379592339.1">
    <property type="nucleotide sequence ID" value="NZ_JBHRTN010000001.1"/>
</dbReference>
<dbReference type="Pfam" id="PF13545">
    <property type="entry name" value="HTH_Crp_2"/>
    <property type="match status" value="1"/>
</dbReference>
<dbReference type="InterPro" id="IPR014710">
    <property type="entry name" value="RmlC-like_jellyroll"/>
</dbReference>
<dbReference type="InterPro" id="IPR036388">
    <property type="entry name" value="WH-like_DNA-bd_sf"/>
</dbReference>
<evidence type="ECO:0000256" key="1">
    <source>
        <dbReference type="ARBA" id="ARBA00023015"/>
    </source>
</evidence>
<feature type="domain" description="HTH crp-type" evidence="4">
    <location>
        <begin position="145"/>
        <end position="219"/>
    </location>
</feature>
<dbReference type="SUPFAM" id="SSF51206">
    <property type="entry name" value="cAMP-binding domain-like"/>
    <property type="match status" value="1"/>
</dbReference>
<evidence type="ECO:0000313" key="5">
    <source>
        <dbReference type="EMBL" id="MFC3123452.1"/>
    </source>
</evidence>
<dbReference type="InterPro" id="IPR018490">
    <property type="entry name" value="cNMP-bd_dom_sf"/>
</dbReference>
<keyword evidence="2" id="KW-0238">DNA-binding</keyword>
<protein>
    <submittedName>
        <fullName evidence="5">Crp/Fnr family transcriptional regulator</fullName>
    </submittedName>
</protein>
<evidence type="ECO:0000256" key="2">
    <source>
        <dbReference type="ARBA" id="ARBA00023125"/>
    </source>
</evidence>
<proteinExistence type="predicted"/>
<organism evidence="5 6">
    <name type="scientific">Teichococcus globiformis</name>
    <dbReference type="NCBI Taxonomy" id="2307229"/>
    <lineage>
        <taxon>Bacteria</taxon>
        <taxon>Pseudomonadati</taxon>
        <taxon>Pseudomonadota</taxon>
        <taxon>Alphaproteobacteria</taxon>
        <taxon>Acetobacterales</taxon>
        <taxon>Roseomonadaceae</taxon>
        <taxon>Roseomonas</taxon>
    </lineage>
</organism>
<dbReference type="SMART" id="SM00100">
    <property type="entry name" value="cNMP"/>
    <property type="match status" value="1"/>
</dbReference>
<gene>
    <name evidence="5" type="ORF">ACFOD4_00135</name>
</gene>
<keyword evidence="6" id="KW-1185">Reference proteome</keyword>
<keyword evidence="1" id="KW-0805">Transcription regulation</keyword>
<dbReference type="InterPro" id="IPR036390">
    <property type="entry name" value="WH_DNA-bd_sf"/>
</dbReference>
<dbReference type="InterPro" id="IPR012318">
    <property type="entry name" value="HTH_CRP"/>
</dbReference>
<dbReference type="SUPFAM" id="SSF46785">
    <property type="entry name" value="Winged helix' DNA-binding domain"/>
    <property type="match status" value="1"/>
</dbReference>
<dbReference type="Gene3D" id="2.60.120.10">
    <property type="entry name" value="Jelly Rolls"/>
    <property type="match status" value="1"/>
</dbReference>
<evidence type="ECO:0000256" key="3">
    <source>
        <dbReference type="ARBA" id="ARBA00023163"/>
    </source>
</evidence>
<sequence>MANRFIQKLQGFADLTEEAVAALTAATHRPQDFKPRQDLIREGDRPGPVFVVLEGWAIRYKALPSGSRQIMAFLMPGDACDLNIGMLAEMDHSIQTVSPSKIVKIAGETMNGLMMTHPSVARAMYVAQLVDEGTLRAWIVSLGRRGSAERVAHLLLELYVRGVRIGIAHDDEVELPLSQVVLADALGMTPVHINRVLQELRQSGAIELQRGLLRILDAAKLTRISGFDDNYLHRKLRAYRSSNI</sequence>
<keyword evidence="3" id="KW-0804">Transcription</keyword>
<accession>A0ABV7FSY6</accession>
<dbReference type="SMART" id="SM00419">
    <property type="entry name" value="HTH_CRP"/>
    <property type="match status" value="1"/>
</dbReference>
<reference evidence="6" key="1">
    <citation type="journal article" date="2019" name="Int. J. Syst. Evol. Microbiol.">
        <title>The Global Catalogue of Microorganisms (GCM) 10K type strain sequencing project: providing services to taxonomists for standard genome sequencing and annotation.</title>
        <authorList>
            <consortium name="The Broad Institute Genomics Platform"/>
            <consortium name="The Broad Institute Genome Sequencing Center for Infectious Disease"/>
            <person name="Wu L."/>
            <person name="Ma J."/>
        </authorList>
    </citation>
    <scope>NUCLEOTIDE SEQUENCE [LARGE SCALE GENOMIC DNA]</scope>
    <source>
        <strain evidence="6">KCTC 52094</strain>
    </source>
</reference>
<dbReference type="Gene3D" id="1.10.10.10">
    <property type="entry name" value="Winged helix-like DNA-binding domain superfamily/Winged helix DNA-binding domain"/>
    <property type="match status" value="1"/>
</dbReference>
<dbReference type="EMBL" id="JBHRTN010000001">
    <property type="protein sequence ID" value="MFC3123452.1"/>
    <property type="molecule type" value="Genomic_DNA"/>
</dbReference>
<evidence type="ECO:0000259" key="4">
    <source>
        <dbReference type="PROSITE" id="PS51063"/>
    </source>
</evidence>
<dbReference type="CDD" id="cd00038">
    <property type="entry name" value="CAP_ED"/>
    <property type="match status" value="1"/>
</dbReference>
<dbReference type="PROSITE" id="PS51063">
    <property type="entry name" value="HTH_CRP_2"/>
    <property type="match status" value="1"/>
</dbReference>
<evidence type="ECO:0000313" key="6">
    <source>
        <dbReference type="Proteomes" id="UP001595593"/>
    </source>
</evidence>
<dbReference type="InterPro" id="IPR000595">
    <property type="entry name" value="cNMP-bd_dom"/>
</dbReference>
<name>A0ABV7FSY6_9PROT</name>
<dbReference type="Proteomes" id="UP001595593">
    <property type="component" value="Unassembled WGS sequence"/>
</dbReference>
<comment type="caution">
    <text evidence="5">The sequence shown here is derived from an EMBL/GenBank/DDBJ whole genome shotgun (WGS) entry which is preliminary data.</text>
</comment>
<dbReference type="Pfam" id="PF00027">
    <property type="entry name" value="cNMP_binding"/>
    <property type="match status" value="1"/>
</dbReference>
<dbReference type="PANTHER" id="PTHR24567">
    <property type="entry name" value="CRP FAMILY TRANSCRIPTIONAL REGULATORY PROTEIN"/>
    <property type="match status" value="1"/>
</dbReference>
<dbReference type="InterPro" id="IPR050397">
    <property type="entry name" value="Env_Response_Regulators"/>
</dbReference>
<dbReference type="PANTHER" id="PTHR24567:SF68">
    <property type="entry name" value="DNA-BINDING TRANSCRIPTIONAL DUAL REGULATOR CRP"/>
    <property type="match status" value="1"/>
</dbReference>